<dbReference type="GO" id="GO:0006629">
    <property type="term" value="P:lipid metabolic process"/>
    <property type="evidence" value="ECO:0007669"/>
    <property type="project" value="UniProtKB-ARBA"/>
</dbReference>
<proteinExistence type="inferred from homology"/>
<sequence>MMVYLQAALSESLRLYPSVPIEMKQVQEDNLFPDGTRFKPERWIKDGKFVSSNQFKYAVFNAGPRLCLGKKFAYTQMKMAAASVLLRYSIKVVEGHNVLPNLTTTLYMKNGLMVTLKPRLVSNA</sequence>
<evidence type="ECO:0000256" key="8">
    <source>
        <dbReference type="RuleBase" id="RU000461"/>
    </source>
</evidence>
<keyword evidence="10" id="KW-1185">Reference proteome</keyword>
<dbReference type="Pfam" id="PF00067">
    <property type="entry name" value="p450"/>
    <property type="match status" value="1"/>
</dbReference>
<dbReference type="GO" id="GO:0004497">
    <property type="term" value="F:monooxygenase activity"/>
    <property type="evidence" value="ECO:0007669"/>
    <property type="project" value="UniProtKB-KW"/>
</dbReference>
<dbReference type="Proteomes" id="UP000436088">
    <property type="component" value="Unassembled WGS sequence"/>
</dbReference>
<dbReference type="GO" id="GO:0005506">
    <property type="term" value="F:iron ion binding"/>
    <property type="evidence" value="ECO:0007669"/>
    <property type="project" value="InterPro"/>
</dbReference>
<evidence type="ECO:0000256" key="3">
    <source>
        <dbReference type="ARBA" id="ARBA00022617"/>
    </source>
</evidence>
<evidence type="ECO:0000256" key="4">
    <source>
        <dbReference type="ARBA" id="ARBA00022723"/>
    </source>
</evidence>
<dbReference type="GO" id="GO:0020037">
    <property type="term" value="F:heme binding"/>
    <property type="evidence" value="ECO:0007669"/>
    <property type="project" value="InterPro"/>
</dbReference>
<evidence type="ECO:0000256" key="6">
    <source>
        <dbReference type="ARBA" id="ARBA00023004"/>
    </source>
</evidence>
<evidence type="ECO:0000256" key="7">
    <source>
        <dbReference type="ARBA" id="ARBA00023033"/>
    </source>
</evidence>
<dbReference type="InterPro" id="IPR036396">
    <property type="entry name" value="Cyt_P450_sf"/>
</dbReference>
<comment type="similarity">
    <text evidence="2 8">Belongs to the cytochrome P450 family.</text>
</comment>
<name>A0A6A3CMW4_HIBSY</name>
<keyword evidence="4 8" id="KW-0479">Metal-binding</keyword>
<keyword evidence="7 8" id="KW-0503">Monooxygenase</keyword>
<comment type="cofactor">
    <cofactor evidence="1">
        <name>heme</name>
        <dbReference type="ChEBI" id="CHEBI:30413"/>
    </cofactor>
</comment>
<gene>
    <name evidence="9" type="ORF">F3Y22_tig00003041pilonHSYRG01046</name>
</gene>
<accession>A0A6A3CMW4</accession>
<dbReference type="EMBL" id="VEPZ02000209">
    <property type="protein sequence ID" value="KAE8730176.1"/>
    <property type="molecule type" value="Genomic_DNA"/>
</dbReference>
<dbReference type="GO" id="GO:0016705">
    <property type="term" value="F:oxidoreductase activity, acting on paired donors, with incorporation or reduction of molecular oxygen"/>
    <property type="evidence" value="ECO:0007669"/>
    <property type="project" value="InterPro"/>
</dbReference>
<keyword evidence="5 8" id="KW-0560">Oxidoreductase</keyword>
<evidence type="ECO:0000256" key="2">
    <source>
        <dbReference type="ARBA" id="ARBA00010617"/>
    </source>
</evidence>
<reference evidence="9" key="1">
    <citation type="submission" date="2019-09" db="EMBL/GenBank/DDBJ databases">
        <title>Draft genome information of white flower Hibiscus syriacus.</title>
        <authorList>
            <person name="Kim Y.-M."/>
        </authorList>
    </citation>
    <scope>NUCLEOTIDE SEQUENCE [LARGE SCALE GENOMIC DNA]</scope>
    <source>
        <strain evidence="9">YM2019G1</strain>
    </source>
</reference>
<evidence type="ECO:0000256" key="1">
    <source>
        <dbReference type="ARBA" id="ARBA00001971"/>
    </source>
</evidence>
<dbReference type="InterPro" id="IPR017972">
    <property type="entry name" value="Cyt_P450_CS"/>
</dbReference>
<dbReference type="PROSITE" id="PS00086">
    <property type="entry name" value="CYTOCHROME_P450"/>
    <property type="match status" value="1"/>
</dbReference>
<protein>
    <submittedName>
        <fullName evidence="9">Uncharacterized protein</fullName>
    </submittedName>
</protein>
<keyword evidence="6 8" id="KW-0408">Iron</keyword>
<dbReference type="PRINTS" id="PR00385">
    <property type="entry name" value="P450"/>
</dbReference>
<dbReference type="AlphaFoldDB" id="A0A6A3CMW4"/>
<dbReference type="SUPFAM" id="SSF48264">
    <property type="entry name" value="Cytochrome P450"/>
    <property type="match status" value="1"/>
</dbReference>
<evidence type="ECO:0000313" key="10">
    <source>
        <dbReference type="Proteomes" id="UP000436088"/>
    </source>
</evidence>
<comment type="caution">
    <text evidence="9">The sequence shown here is derived from an EMBL/GenBank/DDBJ whole genome shotgun (WGS) entry which is preliminary data.</text>
</comment>
<dbReference type="PANTHER" id="PTHR24296">
    <property type="entry name" value="CYTOCHROME P450"/>
    <property type="match status" value="1"/>
</dbReference>
<organism evidence="9 10">
    <name type="scientific">Hibiscus syriacus</name>
    <name type="common">Rose of Sharon</name>
    <dbReference type="NCBI Taxonomy" id="106335"/>
    <lineage>
        <taxon>Eukaryota</taxon>
        <taxon>Viridiplantae</taxon>
        <taxon>Streptophyta</taxon>
        <taxon>Embryophyta</taxon>
        <taxon>Tracheophyta</taxon>
        <taxon>Spermatophyta</taxon>
        <taxon>Magnoliopsida</taxon>
        <taxon>eudicotyledons</taxon>
        <taxon>Gunneridae</taxon>
        <taxon>Pentapetalae</taxon>
        <taxon>rosids</taxon>
        <taxon>malvids</taxon>
        <taxon>Malvales</taxon>
        <taxon>Malvaceae</taxon>
        <taxon>Malvoideae</taxon>
        <taxon>Hibiscus</taxon>
    </lineage>
</organism>
<dbReference type="Gene3D" id="1.10.630.10">
    <property type="entry name" value="Cytochrome P450"/>
    <property type="match status" value="1"/>
</dbReference>
<evidence type="ECO:0000313" key="9">
    <source>
        <dbReference type="EMBL" id="KAE8730176.1"/>
    </source>
</evidence>
<keyword evidence="3 8" id="KW-0349">Heme</keyword>
<dbReference type="InterPro" id="IPR001128">
    <property type="entry name" value="Cyt_P450"/>
</dbReference>
<evidence type="ECO:0000256" key="5">
    <source>
        <dbReference type="ARBA" id="ARBA00023002"/>
    </source>
</evidence>